<sequence length="172" mass="18417">MFGLIVKNATLTDGQTGIDTACAEGKIAAIEVGIAAETGEVIDAKGQLVSPPFVDPPFHMDAALSLGNPRMNLSGTLLGGIALWGELKPIQSIDNIISRALRNCELAVAKGMGAIRTHVDTCDDDLKGVQALLQVREQVKDYLDLQLVAFPQDGVLRDPSAMQNTLQHWIWA</sequence>
<dbReference type="Pfam" id="PF07969">
    <property type="entry name" value="Amidohydro_3"/>
    <property type="match status" value="1"/>
</dbReference>
<reference evidence="3" key="1">
    <citation type="submission" date="2015-09" db="EMBL/GenBank/DDBJ databases">
        <authorList>
            <person name="Rodrigo-Torres L."/>
            <person name="Arahal D.R."/>
        </authorList>
    </citation>
    <scope>NUCLEOTIDE SEQUENCE [LARGE SCALE GENOMIC DNA]</scope>
    <source>
        <strain evidence="3">CECT 5091</strain>
    </source>
</reference>
<accession>A0A0P1IKP4</accession>
<dbReference type="EMBL" id="CYUD01000007">
    <property type="protein sequence ID" value="CUK02578.1"/>
    <property type="molecule type" value="Genomic_DNA"/>
</dbReference>
<dbReference type="SUPFAM" id="SSF51338">
    <property type="entry name" value="Composite domain of metallo-dependent hydrolases"/>
    <property type="match status" value="1"/>
</dbReference>
<evidence type="ECO:0000259" key="1">
    <source>
        <dbReference type="Pfam" id="PF07969"/>
    </source>
</evidence>
<dbReference type="Proteomes" id="UP000051260">
    <property type="component" value="Unassembled WGS sequence"/>
</dbReference>
<dbReference type="AlphaFoldDB" id="A0A0P1IKP4"/>
<dbReference type="STRING" id="1715692.RUE5091_02371"/>
<dbReference type="Gene3D" id="3.20.20.140">
    <property type="entry name" value="Metal-dependent hydrolases"/>
    <property type="match status" value="1"/>
</dbReference>
<dbReference type="GO" id="GO:0004131">
    <property type="term" value="F:cytosine deaminase activity"/>
    <property type="evidence" value="ECO:0007669"/>
    <property type="project" value="UniProtKB-EC"/>
</dbReference>
<keyword evidence="3" id="KW-1185">Reference proteome</keyword>
<evidence type="ECO:0000313" key="2">
    <source>
        <dbReference type="EMBL" id="CUK02578.1"/>
    </source>
</evidence>
<dbReference type="InterPro" id="IPR013108">
    <property type="entry name" value="Amidohydro_3"/>
</dbReference>
<dbReference type="InterPro" id="IPR052349">
    <property type="entry name" value="Metallo-hydrolase_Enzymes"/>
</dbReference>
<dbReference type="PANTHER" id="PTHR32027:SF0">
    <property type="entry name" value="CYTOSINE DEAMINASE"/>
    <property type="match status" value="1"/>
</dbReference>
<protein>
    <submittedName>
        <fullName evidence="2">Cytosine deaminase</fullName>
        <ecNumber evidence="2">3.5.4.1</ecNumber>
    </submittedName>
</protein>
<keyword evidence="2" id="KW-0378">Hydrolase</keyword>
<dbReference type="InterPro" id="IPR011059">
    <property type="entry name" value="Metal-dep_hydrolase_composite"/>
</dbReference>
<organism evidence="2 3">
    <name type="scientific">Ruegeria denitrificans</name>
    <dbReference type="NCBI Taxonomy" id="1715692"/>
    <lineage>
        <taxon>Bacteria</taxon>
        <taxon>Pseudomonadati</taxon>
        <taxon>Pseudomonadota</taxon>
        <taxon>Alphaproteobacteria</taxon>
        <taxon>Rhodobacterales</taxon>
        <taxon>Roseobacteraceae</taxon>
        <taxon>Ruegeria</taxon>
    </lineage>
</organism>
<dbReference type="GO" id="GO:0035888">
    <property type="term" value="F:isoguanine deaminase activity"/>
    <property type="evidence" value="ECO:0007669"/>
    <property type="project" value="TreeGrafter"/>
</dbReference>
<dbReference type="SUPFAM" id="SSF51556">
    <property type="entry name" value="Metallo-dependent hydrolases"/>
    <property type="match status" value="1"/>
</dbReference>
<dbReference type="GO" id="GO:0006209">
    <property type="term" value="P:cytosine catabolic process"/>
    <property type="evidence" value="ECO:0007669"/>
    <property type="project" value="TreeGrafter"/>
</dbReference>
<dbReference type="InterPro" id="IPR032466">
    <property type="entry name" value="Metal_Hydrolase"/>
</dbReference>
<name>A0A0P1IKP4_9RHOB</name>
<proteinExistence type="predicted"/>
<feature type="domain" description="Amidohydrolase 3" evidence="1">
    <location>
        <begin position="40"/>
        <end position="157"/>
    </location>
</feature>
<dbReference type="EC" id="3.5.4.1" evidence="2"/>
<dbReference type="PANTHER" id="PTHR32027">
    <property type="entry name" value="CYTOSINE DEAMINASE"/>
    <property type="match status" value="1"/>
</dbReference>
<gene>
    <name evidence="2" type="primary">codA_2</name>
    <name evidence="2" type="ORF">RUE5091_02371</name>
</gene>
<evidence type="ECO:0000313" key="3">
    <source>
        <dbReference type="Proteomes" id="UP000051260"/>
    </source>
</evidence>